<protein>
    <submittedName>
        <fullName evidence="1">Uncharacterized protein</fullName>
    </submittedName>
</protein>
<keyword evidence="2" id="KW-1185">Reference proteome</keyword>
<dbReference type="Proteomes" id="UP000616724">
    <property type="component" value="Unassembled WGS sequence"/>
</dbReference>
<gene>
    <name evidence="1" type="ORF">Plo01_25640</name>
</gene>
<evidence type="ECO:0000313" key="2">
    <source>
        <dbReference type="Proteomes" id="UP000616724"/>
    </source>
</evidence>
<reference evidence="1 2" key="1">
    <citation type="submission" date="2021-01" db="EMBL/GenBank/DDBJ databases">
        <title>Whole genome shotgun sequence of Planobispora longispora NBRC 13918.</title>
        <authorList>
            <person name="Komaki H."/>
            <person name="Tamura T."/>
        </authorList>
    </citation>
    <scope>NUCLEOTIDE SEQUENCE [LARGE SCALE GENOMIC DNA]</scope>
    <source>
        <strain evidence="1 2">NBRC 13918</strain>
    </source>
</reference>
<dbReference type="RefSeq" id="WP_203890747.1">
    <property type="nucleotide sequence ID" value="NZ_BOOH01000019.1"/>
</dbReference>
<name>A0A8J3RK51_9ACTN</name>
<proteinExistence type="predicted"/>
<sequence>MCADYRIPHSEFLRWSDSDRDKAIWQHIRARQTCPNCGTRAEEWDPRCGGHPGAYVPDVHRCEGCYQLADAGKDLPPGSYARLKLNPEVVK</sequence>
<organism evidence="1 2">
    <name type="scientific">Planobispora longispora</name>
    <dbReference type="NCBI Taxonomy" id="28887"/>
    <lineage>
        <taxon>Bacteria</taxon>
        <taxon>Bacillati</taxon>
        <taxon>Actinomycetota</taxon>
        <taxon>Actinomycetes</taxon>
        <taxon>Streptosporangiales</taxon>
        <taxon>Streptosporangiaceae</taxon>
        <taxon>Planobispora</taxon>
    </lineage>
</organism>
<comment type="caution">
    <text evidence="1">The sequence shown here is derived from an EMBL/GenBank/DDBJ whole genome shotgun (WGS) entry which is preliminary data.</text>
</comment>
<dbReference type="EMBL" id="BOOH01000019">
    <property type="protein sequence ID" value="GIH76135.1"/>
    <property type="molecule type" value="Genomic_DNA"/>
</dbReference>
<dbReference type="AlphaFoldDB" id="A0A8J3RK51"/>
<accession>A0A8J3RK51</accession>
<evidence type="ECO:0000313" key="1">
    <source>
        <dbReference type="EMBL" id="GIH76135.1"/>
    </source>
</evidence>